<accession>A0A2S3U0P9</accession>
<dbReference type="EMBL" id="NKCZ01000129">
    <property type="protein sequence ID" value="POD81626.1"/>
    <property type="molecule type" value="Genomic_DNA"/>
</dbReference>
<organism evidence="2 3">
    <name type="scientific">Lactiplantibacillus plantarum subsp. plantarum</name>
    <dbReference type="NCBI Taxonomy" id="337330"/>
    <lineage>
        <taxon>Bacteria</taxon>
        <taxon>Bacillati</taxon>
        <taxon>Bacillota</taxon>
        <taxon>Bacilli</taxon>
        <taxon>Lactobacillales</taxon>
        <taxon>Lactobacillaceae</taxon>
        <taxon>Lactiplantibacillus</taxon>
    </lineage>
</organism>
<gene>
    <name evidence="2" type="ORF">S101258_03425</name>
</gene>
<dbReference type="InterPro" id="IPR043714">
    <property type="entry name" value="DUF5655"/>
</dbReference>
<dbReference type="Gene3D" id="3.40.1350.10">
    <property type="match status" value="1"/>
</dbReference>
<dbReference type="SMR" id="A0A2S3U0P9"/>
<name>A0A2S3U0P9_LACPN</name>
<dbReference type="Proteomes" id="UP000236990">
    <property type="component" value="Unassembled WGS sequence"/>
</dbReference>
<dbReference type="InterPro" id="IPR011856">
    <property type="entry name" value="tRNA_endonuc-like_dom_sf"/>
</dbReference>
<sequence>MDLYKINQSKNSLNKVRVSSFNIERELQDLIENNLELVLGIQFIVSEFTVGHYRLDTVAYDSEVRAFVIIEYKRTSKDSVVDQGTAYLNTLLQHKADFTLAYNEKLGARARVADFDWTQTRVVFIAGSYTNYQKDAIDNPNLPIELYEARKTENGYLTLLQIMNNSENSRFANKVSALSSQSKVISKAADVDQVSDLKPYTEEMFLDKATANICDLYDELKAAILLWDSEFEVKPTKVYIGLRIKHHNVVDLLPQKSQLKIWINLSKGELNDPNNLLRDVSSIGHWGNGDYEVIIKDDTQIEYILSLIKQAWEKYRH</sequence>
<dbReference type="Pfam" id="PF18899">
    <property type="entry name" value="DUF5655"/>
    <property type="match status" value="1"/>
</dbReference>
<evidence type="ECO:0000313" key="2">
    <source>
        <dbReference type="EMBL" id="POD81626.1"/>
    </source>
</evidence>
<comment type="caution">
    <text evidence="2">The sequence shown here is derived from an EMBL/GenBank/DDBJ whole genome shotgun (WGS) entry which is preliminary data.</text>
</comment>
<protein>
    <recommendedName>
        <fullName evidence="1">DUF5655 domain-containing protein</fullName>
    </recommendedName>
</protein>
<proteinExistence type="predicted"/>
<evidence type="ECO:0000313" key="3">
    <source>
        <dbReference type="Proteomes" id="UP000236990"/>
    </source>
</evidence>
<reference evidence="2 3" key="1">
    <citation type="submission" date="2017-06" db="EMBL/GenBank/DDBJ databases">
        <title>Genome sequence of Lactobacillus plantarum subsp. plantarum strain SRCM101258.</title>
        <authorList>
            <person name="Cho S.H."/>
        </authorList>
    </citation>
    <scope>NUCLEOTIDE SEQUENCE [LARGE SCALE GENOMIC DNA]</scope>
    <source>
        <strain evidence="2 3">SRCM101258</strain>
    </source>
</reference>
<dbReference type="GO" id="GO:0003676">
    <property type="term" value="F:nucleic acid binding"/>
    <property type="evidence" value="ECO:0007669"/>
    <property type="project" value="InterPro"/>
</dbReference>
<evidence type="ECO:0000259" key="1">
    <source>
        <dbReference type="Pfam" id="PF18899"/>
    </source>
</evidence>
<dbReference type="RefSeq" id="WP_003646172.1">
    <property type="nucleotide sequence ID" value="NZ_CP040374.1"/>
</dbReference>
<dbReference type="AlphaFoldDB" id="A0A2S3U0P9"/>
<feature type="domain" description="DUF5655" evidence="1">
    <location>
        <begin position="205"/>
        <end position="313"/>
    </location>
</feature>